<keyword evidence="1" id="KW-0175">Coiled coil</keyword>
<dbReference type="SUPFAM" id="SSF48452">
    <property type="entry name" value="TPR-like"/>
    <property type="match status" value="1"/>
</dbReference>
<dbReference type="Proteomes" id="UP000559404">
    <property type="component" value="Unassembled WGS sequence"/>
</dbReference>
<comment type="similarity">
    <text evidence="1">Belongs to the CpoB family.</text>
</comment>
<evidence type="ECO:0000256" key="3">
    <source>
        <dbReference type="SAM" id="MobiDB-lite"/>
    </source>
</evidence>
<dbReference type="InterPro" id="IPR011990">
    <property type="entry name" value="TPR-like_helical_dom_sf"/>
</dbReference>
<feature type="region of interest" description="Disordered" evidence="3">
    <location>
        <begin position="85"/>
        <end position="104"/>
    </location>
</feature>
<feature type="repeat" description="TPR" evidence="2">
    <location>
        <begin position="231"/>
        <end position="264"/>
    </location>
</feature>
<name>A0A838XQ02_9HYPH</name>
<keyword evidence="1" id="KW-0131">Cell cycle</keyword>
<dbReference type="Pfam" id="PF13432">
    <property type="entry name" value="TPR_16"/>
    <property type="match status" value="1"/>
</dbReference>
<dbReference type="InterPro" id="IPR019734">
    <property type="entry name" value="TPR_rpt"/>
</dbReference>
<dbReference type="NCBIfam" id="TIGR02795">
    <property type="entry name" value="tol_pal_ybgF"/>
    <property type="match status" value="1"/>
</dbReference>
<keyword evidence="1" id="KW-0132">Cell division</keyword>
<feature type="signal peptide" evidence="1">
    <location>
        <begin position="1"/>
        <end position="26"/>
    </location>
</feature>
<dbReference type="GO" id="GO:0043093">
    <property type="term" value="P:FtsZ-dependent cytokinesis"/>
    <property type="evidence" value="ECO:0007669"/>
    <property type="project" value="UniProtKB-UniRule"/>
</dbReference>
<keyword evidence="5" id="KW-1185">Reference proteome</keyword>
<dbReference type="GO" id="GO:0030288">
    <property type="term" value="C:outer membrane-bounded periplasmic space"/>
    <property type="evidence" value="ECO:0007669"/>
    <property type="project" value="UniProtKB-UniRule"/>
</dbReference>
<accession>A0A838XQ02</accession>
<evidence type="ECO:0000256" key="1">
    <source>
        <dbReference type="HAMAP-Rule" id="MF_02066"/>
    </source>
</evidence>
<organism evidence="4 5">
    <name type="scientific">Stappia taiwanensis</name>
    <dbReference type="NCBI Taxonomy" id="992267"/>
    <lineage>
        <taxon>Bacteria</taxon>
        <taxon>Pseudomonadati</taxon>
        <taxon>Pseudomonadota</taxon>
        <taxon>Alphaproteobacteria</taxon>
        <taxon>Hyphomicrobiales</taxon>
        <taxon>Stappiaceae</taxon>
        <taxon>Stappia</taxon>
    </lineage>
</organism>
<comment type="function">
    <text evidence="1">Mediates coordination of peptidoglycan synthesis and outer membrane constriction during cell division.</text>
</comment>
<dbReference type="Pfam" id="PF13174">
    <property type="entry name" value="TPR_6"/>
    <property type="match status" value="1"/>
</dbReference>
<reference evidence="4 5" key="2">
    <citation type="submission" date="2020-08" db="EMBL/GenBank/DDBJ databases">
        <title>Stappia taiwanensis sp. nov., isolated from a coastal thermal spring.</title>
        <authorList>
            <person name="Kampfer P."/>
        </authorList>
    </citation>
    <scope>NUCLEOTIDE SEQUENCE [LARGE SCALE GENOMIC DNA]</scope>
    <source>
        <strain evidence="4 5">DSM 23284</strain>
    </source>
</reference>
<reference evidence="4 5" key="1">
    <citation type="submission" date="2020-07" db="EMBL/GenBank/DDBJ databases">
        <authorList>
            <person name="Li M."/>
        </authorList>
    </citation>
    <scope>NUCLEOTIDE SEQUENCE [LARGE SCALE GENOMIC DNA]</scope>
    <source>
        <strain evidence="4 5">DSM 23284</strain>
    </source>
</reference>
<dbReference type="RefSeq" id="WP_181760487.1">
    <property type="nucleotide sequence ID" value="NZ_BMCR01000009.1"/>
</dbReference>
<dbReference type="InterPro" id="IPR014162">
    <property type="entry name" value="CpoB_C"/>
</dbReference>
<feature type="chain" id="PRO_5033172236" description="Cell division coordinator CpoB" evidence="1">
    <location>
        <begin position="27"/>
        <end position="319"/>
    </location>
</feature>
<sequence length="319" mass="32321" precursor="true">MTALRKCAGAMLMAWMLAVLPAPANAQLFGSRDDGETTVRLSQVEDQMRSLTGQIEQLNFQIRQLEEQIRRMQEDNEYRLQQLEGGTGKRSDAGSAGGASSLPGGVGSDSYGAASGTLGQLPADAGSGDGAYGAAGGYGDAPAGGPLDLSALARGQAGGAAAGGGETSGGGAVASGEGFGTTAGQVAAVSGGDPRSDYDASYSMILSGDYAGAQAGFDQFLEAYPNDPLAANAQFWLGESYFARKQYRAAADAFLKSYTDYPDGTKVTDSLLKLGLSLKGLGQGDAACATFSELLSKYPGAPSAIRAEAQAQKQAGGCA</sequence>
<dbReference type="Gene3D" id="1.25.40.10">
    <property type="entry name" value="Tetratricopeptide repeat domain"/>
    <property type="match status" value="1"/>
</dbReference>
<dbReference type="EMBL" id="JACEON010000010">
    <property type="protein sequence ID" value="MBA4612282.1"/>
    <property type="molecule type" value="Genomic_DNA"/>
</dbReference>
<keyword evidence="1" id="KW-0574">Periplasm</keyword>
<dbReference type="InterPro" id="IPR034706">
    <property type="entry name" value="CpoB"/>
</dbReference>
<keyword evidence="2" id="KW-0802">TPR repeat</keyword>
<feature type="coiled-coil region" evidence="1">
    <location>
        <begin position="41"/>
        <end position="82"/>
    </location>
</feature>
<comment type="caution">
    <text evidence="4">The sequence shown here is derived from an EMBL/GenBank/DDBJ whole genome shotgun (WGS) entry which is preliminary data.</text>
</comment>
<dbReference type="PROSITE" id="PS50005">
    <property type="entry name" value="TPR"/>
    <property type="match status" value="1"/>
</dbReference>
<proteinExistence type="inferred from homology"/>
<gene>
    <name evidence="4" type="primary">ybgF</name>
    <name evidence="1" type="synonym">cpoB</name>
    <name evidence="4" type="ORF">H1W37_11500</name>
</gene>
<evidence type="ECO:0000313" key="5">
    <source>
        <dbReference type="Proteomes" id="UP000559404"/>
    </source>
</evidence>
<evidence type="ECO:0000256" key="2">
    <source>
        <dbReference type="PROSITE-ProRule" id="PRU00339"/>
    </source>
</evidence>
<evidence type="ECO:0000313" key="4">
    <source>
        <dbReference type="EMBL" id="MBA4612282.1"/>
    </source>
</evidence>
<comment type="subcellular location">
    <subcellularLocation>
        <location evidence="1">Periplasm</location>
    </subcellularLocation>
</comment>
<dbReference type="HAMAP" id="MF_02066">
    <property type="entry name" value="CpoB"/>
    <property type="match status" value="1"/>
</dbReference>
<dbReference type="AlphaFoldDB" id="A0A838XQ02"/>
<keyword evidence="1" id="KW-0732">Signal</keyword>
<protein>
    <recommendedName>
        <fullName evidence="1">Cell division coordinator CpoB</fullName>
    </recommendedName>
</protein>